<keyword evidence="1" id="KW-0472">Membrane</keyword>
<dbReference type="STRING" id="512399.A8709_31995"/>
<dbReference type="NCBIfam" id="NF040608">
    <property type="entry name" value="division_SteA"/>
    <property type="match status" value="1"/>
</dbReference>
<keyword evidence="1" id="KW-0812">Transmembrane</keyword>
<dbReference type="RefSeq" id="WP_065856758.1">
    <property type="nucleotide sequence ID" value="NZ_LYPC01000027.1"/>
</dbReference>
<evidence type="ECO:0008006" key="4">
    <source>
        <dbReference type="Google" id="ProtNLM"/>
    </source>
</evidence>
<evidence type="ECO:0000313" key="3">
    <source>
        <dbReference type="Proteomes" id="UP000093309"/>
    </source>
</evidence>
<comment type="caution">
    <text evidence="2">The sequence shown here is derived from an EMBL/GenBank/DDBJ whole genome shotgun (WGS) entry which is preliminary data.</text>
</comment>
<keyword evidence="3" id="KW-1185">Reference proteome</keyword>
<dbReference type="OrthoDB" id="9804377at2"/>
<organism evidence="2 3">
    <name type="scientific">Paenibacillus pectinilyticus</name>
    <dbReference type="NCBI Taxonomy" id="512399"/>
    <lineage>
        <taxon>Bacteria</taxon>
        <taxon>Bacillati</taxon>
        <taxon>Bacillota</taxon>
        <taxon>Bacilli</taxon>
        <taxon>Bacillales</taxon>
        <taxon>Paenibacillaceae</taxon>
        <taxon>Paenibacillus</taxon>
    </lineage>
</organism>
<dbReference type="InterPro" id="IPR047795">
    <property type="entry name" value="Put_SteA-like"/>
</dbReference>
<evidence type="ECO:0000256" key="1">
    <source>
        <dbReference type="SAM" id="Phobius"/>
    </source>
</evidence>
<proteinExistence type="predicted"/>
<dbReference type="EMBL" id="LYPC01000027">
    <property type="protein sequence ID" value="OCT12450.1"/>
    <property type="molecule type" value="Genomic_DNA"/>
</dbReference>
<gene>
    <name evidence="2" type="ORF">A8709_31995</name>
</gene>
<accession>A0A1C0ZWI0</accession>
<dbReference type="AlphaFoldDB" id="A0A1C0ZWI0"/>
<keyword evidence="1" id="KW-1133">Transmembrane helix</keyword>
<reference evidence="3" key="1">
    <citation type="submission" date="2016-05" db="EMBL/GenBank/DDBJ databases">
        <title>Paenibacillus oryzae. sp. nov., isolated from the rice root.</title>
        <authorList>
            <person name="Zhang J."/>
            <person name="Zhang X."/>
        </authorList>
    </citation>
    <scope>NUCLEOTIDE SEQUENCE [LARGE SCALE GENOMIC DNA]</scope>
    <source>
        <strain evidence="3">KCTC13222</strain>
    </source>
</reference>
<name>A0A1C0ZWI0_9BACL</name>
<protein>
    <recommendedName>
        <fullName evidence="4">Thiamine pyrophosphokinase</fullName>
    </recommendedName>
</protein>
<evidence type="ECO:0000313" key="2">
    <source>
        <dbReference type="EMBL" id="OCT12450.1"/>
    </source>
</evidence>
<dbReference type="Proteomes" id="UP000093309">
    <property type="component" value="Unassembled WGS sequence"/>
</dbReference>
<sequence>MNWSSLSLFTTKGNPVCKGKIYIAASEQESFQHLPPNRIVVLPYGDLDEEQAQELLNRKVKGVLHCTRAMSGVYPTQGPLLLLQQHIPIWELDDALHMPVSLQDQEVAIYSSYIQVSGQSVACRLFTREDWLVAQQTANEHASKRWEPFVEDTLTFAMREKQAVMAPMPDIVLRTSFEGRHVVIVASGTGHKKDLLGAKKVISTFNPILIGVGQGADTLLANGYTPDIIVVSDVDYVSSRFLTCGAEIIIHTIPSEPGGNMNPSLDAYAYHMLPCFGNSEDAALLLAYEKGGEWLITVGVDAHLRDFLAKGSKDMGSALLVRMKIGARLVDIKSLCALDVKPSLWAREGISTIVLSCIFVALSMFQLHWVLKRAAHVVWKLVGVE</sequence>
<feature type="transmembrane region" description="Helical" evidence="1">
    <location>
        <begin position="350"/>
        <end position="371"/>
    </location>
</feature>